<evidence type="ECO:0000313" key="18">
    <source>
        <dbReference type="Proteomes" id="UP001324427"/>
    </source>
</evidence>
<dbReference type="EMBL" id="JAVFHQ010000030">
    <property type="protein sequence ID" value="KAK4543717.1"/>
    <property type="molecule type" value="Genomic_DNA"/>
</dbReference>
<keyword evidence="11" id="KW-1133">Transmembrane helix</keyword>
<evidence type="ECO:0000256" key="9">
    <source>
        <dbReference type="ARBA" id="ARBA00022946"/>
    </source>
</evidence>
<evidence type="ECO:0000256" key="4">
    <source>
        <dbReference type="ARBA" id="ARBA00018632"/>
    </source>
</evidence>
<evidence type="ECO:0000256" key="7">
    <source>
        <dbReference type="ARBA" id="ARBA00022692"/>
    </source>
</evidence>
<dbReference type="Pfam" id="PF10183">
    <property type="entry name" value="ESSS"/>
    <property type="match status" value="1"/>
</dbReference>
<comment type="subcellular location">
    <subcellularLocation>
        <location evidence="2">Mitochondrion inner membrane</location>
        <topology evidence="2">Single-pass membrane protein</topology>
    </subcellularLocation>
</comment>
<dbReference type="GO" id="GO:0005743">
    <property type="term" value="C:mitochondrial inner membrane"/>
    <property type="evidence" value="ECO:0007669"/>
    <property type="project" value="UniProtKB-SubCell"/>
</dbReference>
<proteinExistence type="inferred from homology"/>
<dbReference type="PANTHER" id="PTHR40637">
    <property type="entry name" value="ESSS SUBUNIT OF NADH:UBIQUINONE OXIDOREDUCTASE (COMPLEX I) PROTEIN"/>
    <property type="match status" value="1"/>
</dbReference>
<dbReference type="Proteomes" id="UP001324427">
    <property type="component" value="Unassembled WGS sequence"/>
</dbReference>
<keyword evidence="13" id="KW-0472">Membrane</keyword>
<comment type="function">
    <text evidence="1">Accessory subunit of the mitochondrial membrane respiratory chain NADH dehydrogenase (Complex I), that is believed not to be involved in catalysis. Complex I functions in the transfer of electrons from NADH to the respiratory chain. The immediate electron acceptor for the enzyme is believed to be ubiquinone.</text>
</comment>
<evidence type="ECO:0000256" key="12">
    <source>
        <dbReference type="ARBA" id="ARBA00023128"/>
    </source>
</evidence>
<comment type="subunit">
    <text evidence="16">Complex I is composed of 45 different subunits. Interacts with BCAP31.</text>
</comment>
<name>A0AAV9JFC7_9PEZI</name>
<evidence type="ECO:0000256" key="1">
    <source>
        <dbReference type="ARBA" id="ARBA00003195"/>
    </source>
</evidence>
<accession>A0AAV9JFC7</accession>
<evidence type="ECO:0000256" key="2">
    <source>
        <dbReference type="ARBA" id="ARBA00004434"/>
    </source>
</evidence>
<evidence type="ECO:0000256" key="14">
    <source>
        <dbReference type="ARBA" id="ARBA00030753"/>
    </source>
</evidence>
<evidence type="ECO:0000256" key="11">
    <source>
        <dbReference type="ARBA" id="ARBA00022989"/>
    </source>
</evidence>
<keyword evidence="8" id="KW-0999">Mitochondrion inner membrane</keyword>
<keyword evidence="12" id="KW-0496">Mitochondrion</keyword>
<evidence type="ECO:0000256" key="6">
    <source>
        <dbReference type="ARBA" id="ARBA00022660"/>
    </source>
</evidence>
<keyword evidence="7" id="KW-0812">Transmembrane</keyword>
<evidence type="ECO:0000256" key="15">
    <source>
        <dbReference type="ARBA" id="ARBA00031387"/>
    </source>
</evidence>
<dbReference type="PANTHER" id="PTHR40637:SF1">
    <property type="entry name" value="ESSS SUBUNIT OF NADH:UBIQUINONE OXIDOREDUCTASE (COMPLEX I) PROTEIN"/>
    <property type="match status" value="1"/>
</dbReference>
<dbReference type="AlphaFoldDB" id="A0AAV9JFC7"/>
<keyword evidence="18" id="KW-1185">Reference proteome</keyword>
<sequence>MSLLRTSRLITSPRARLQVLPTLPVVRAQPQRPLSSTTALRAGDAHAHEDHYDTPTGNLWGVRQGEKYENEGWENIWYYGFFGSCLFGVVGYCYKPDTSIQTWALEEARRRLEAEGILEDPEKRK</sequence>
<keyword evidence="5" id="KW-0813">Transport</keyword>
<evidence type="ECO:0000256" key="3">
    <source>
        <dbReference type="ARBA" id="ARBA00008915"/>
    </source>
</evidence>
<keyword evidence="10" id="KW-0249">Electron transport</keyword>
<dbReference type="InterPro" id="IPR019329">
    <property type="entry name" value="NADH_UbQ_OxRdtase_ESSS_su"/>
</dbReference>
<comment type="similarity">
    <text evidence="3">Belongs to the complex I NDUFB11 subunit family.</text>
</comment>
<comment type="caution">
    <text evidence="17">The sequence shown here is derived from an EMBL/GenBank/DDBJ whole genome shotgun (WGS) entry which is preliminary data.</text>
</comment>
<evidence type="ECO:0000256" key="8">
    <source>
        <dbReference type="ARBA" id="ARBA00022792"/>
    </source>
</evidence>
<keyword evidence="9" id="KW-0809">Transit peptide</keyword>
<evidence type="ECO:0000256" key="13">
    <source>
        <dbReference type="ARBA" id="ARBA00023136"/>
    </source>
</evidence>
<evidence type="ECO:0000256" key="5">
    <source>
        <dbReference type="ARBA" id="ARBA00022448"/>
    </source>
</evidence>
<protein>
    <recommendedName>
        <fullName evidence="4">NADH dehydrogenase [ubiquinone] 1 beta subcomplex subunit 11, mitochondrial</fullName>
    </recommendedName>
    <alternativeName>
        <fullName evidence="15">Complex I-ESSS</fullName>
    </alternativeName>
    <alternativeName>
        <fullName evidence="14">NADH-ubiquinone oxidoreductase ESSS subunit</fullName>
    </alternativeName>
</protein>
<gene>
    <name evidence="17" type="ORF">LTR36_005362</name>
</gene>
<evidence type="ECO:0000313" key="17">
    <source>
        <dbReference type="EMBL" id="KAK4543717.1"/>
    </source>
</evidence>
<organism evidence="17 18">
    <name type="scientific">Oleoguttula mirabilis</name>
    <dbReference type="NCBI Taxonomy" id="1507867"/>
    <lineage>
        <taxon>Eukaryota</taxon>
        <taxon>Fungi</taxon>
        <taxon>Dikarya</taxon>
        <taxon>Ascomycota</taxon>
        <taxon>Pezizomycotina</taxon>
        <taxon>Dothideomycetes</taxon>
        <taxon>Dothideomycetidae</taxon>
        <taxon>Mycosphaerellales</taxon>
        <taxon>Teratosphaeriaceae</taxon>
        <taxon>Oleoguttula</taxon>
    </lineage>
</organism>
<evidence type="ECO:0000256" key="16">
    <source>
        <dbReference type="ARBA" id="ARBA00046528"/>
    </source>
</evidence>
<reference evidence="17 18" key="1">
    <citation type="submission" date="2021-11" db="EMBL/GenBank/DDBJ databases">
        <title>Black yeast isolated from Biological Soil Crust.</title>
        <authorList>
            <person name="Kurbessoian T."/>
        </authorList>
    </citation>
    <scope>NUCLEOTIDE SEQUENCE [LARGE SCALE GENOMIC DNA]</scope>
    <source>
        <strain evidence="17 18">CCFEE 5522</strain>
    </source>
</reference>
<keyword evidence="6" id="KW-0679">Respiratory chain</keyword>
<evidence type="ECO:0000256" key="10">
    <source>
        <dbReference type="ARBA" id="ARBA00022982"/>
    </source>
</evidence>